<organism evidence="2">
    <name type="scientific">bioreactor metagenome</name>
    <dbReference type="NCBI Taxonomy" id="1076179"/>
    <lineage>
        <taxon>unclassified sequences</taxon>
        <taxon>metagenomes</taxon>
        <taxon>ecological metagenomes</taxon>
    </lineage>
</organism>
<evidence type="ECO:0000313" key="2">
    <source>
        <dbReference type="EMBL" id="MPN24711.1"/>
    </source>
</evidence>
<reference evidence="2" key="1">
    <citation type="submission" date="2019-08" db="EMBL/GenBank/DDBJ databases">
        <authorList>
            <person name="Kucharzyk K."/>
            <person name="Murdoch R.W."/>
            <person name="Higgins S."/>
            <person name="Loffler F."/>
        </authorList>
    </citation>
    <scope>NUCLEOTIDE SEQUENCE</scope>
</reference>
<gene>
    <name evidence="2" type="ORF">SDC9_172113</name>
</gene>
<name>A0A645GCS5_9ZZZZ</name>
<evidence type="ECO:0000256" key="1">
    <source>
        <dbReference type="SAM" id="MobiDB-lite"/>
    </source>
</evidence>
<feature type="compositionally biased region" description="Polar residues" evidence="1">
    <location>
        <begin position="1"/>
        <end position="12"/>
    </location>
</feature>
<dbReference type="AlphaFoldDB" id="A0A645GCS5"/>
<protein>
    <submittedName>
        <fullName evidence="2">Uncharacterized protein</fullName>
    </submittedName>
</protein>
<accession>A0A645GCS5</accession>
<proteinExistence type="predicted"/>
<sequence>MYGQTTQESAGTTAPLDRSPRSVASGVLSVPNDRCCETQFLERDPSAKSIEIWPDAVHLPFLKFGFWSNDRCYSEIRRRQSVFPGIVWIIDSSACA</sequence>
<dbReference type="EMBL" id="VSSQ01073643">
    <property type="protein sequence ID" value="MPN24711.1"/>
    <property type="molecule type" value="Genomic_DNA"/>
</dbReference>
<feature type="region of interest" description="Disordered" evidence="1">
    <location>
        <begin position="1"/>
        <end position="25"/>
    </location>
</feature>
<comment type="caution">
    <text evidence="2">The sequence shown here is derived from an EMBL/GenBank/DDBJ whole genome shotgun (WGS) entry which is preliminary data.</text>
</comment>